<evidence type="ECO:0000256" key="1">
    <source>
        <dbReference type="SAM" id="MobiDB-lite"/>
    </source>
</evidence>
<feature type="compositionally biased region" description="Basic and acidic residues" evidence="1">
    <location>
        <begin position="143"/>
        <end position="153"/>
    </location>
</feature>
<feature type="compositionally biased region" description="Acidic residues" evidence="1">
    <location>
        <begin position="332"/>
        <end position="345"/>
    </location>
</feature>
<evidence type="ECO:0000313" key="2">
    <source>
        <dbReference type="EMBL" id="EYC08740.1"/>
    </source>
</evidence>
<evidence type="ECO:0000313" key="3">
    <source>
        <dbReference type="Proteomes" id="UP000024635"/>
    </source>
</evidence>
<dbReference type="Proteomes" id="UP000024635">
    <property type="component" value="Unassembled WGS sequence"/>
</dbReference>
<sequence>MCSQAAEMPTEAAGDVKSTAPADKVLSNESMVKFLEDVAETGKSTIPWTDAQPALLKYFEGAIREKIRAYQDDDEKPLKVGVDVEKCYKKVYKKIESLTGFPATFRRICALLTNPRRTYAKVPTLMSALVKVVDAEPIIPPNPEEKSDAPKVEEEGDETEEVLYFNEEWLKKPRAKKAKRTATDTVERGPSKQRKEDGDSEDTVPETPKQEDANPGEAVMPDENNNDAENASLPDLAPKNTVAEDSKLEMTAISEETKPKPEDASLPEIAPEKPVPKDSKPEEAVILDAANSNKSGNESKPEDASPVEAAPANPSDENKDGAVANLAPEIPHDEDEDIGSDEFFDAVEHKDSEPEQAMESDGDNRE</sequence>
<feature type="compositionally biased region" description="Basic and acidic residues" evidence="1">
    <location>
        <begin position="181"/>
        <end position="197"/>
    </location>
</feature>
<feature type="compositionally biased region" description="Acidic residues" evidence="1">
    <location>
        <begin position="354"/>
        <end position="366"/>
    </location>
</feature>
<feature type="compositionally biased region" description="Basic and acidic residues" evidence="1">
    <location>
        <begin position="270"/>
        <end position="283"/>
    </location>
</feature>
<dbReference type="EMBL" id="JARK01001400">
    <property type="protein sequence ID" value="EYC08741.1"/>
    <property type="molecule type" value="Genomic_DNA"/>
</dbReference>
<feature type="region of interest" description="Disordered" evidence="1">
    <location>
        <begin position="138"/>
        <end position="366"/>
    </location>
</feature>
<gene>
    <name evidence="2" type="primary">Acey_s0064.g3508</name>
    <name evidence="2" type="ORF">Y032_0064g3508</name>
</gene>
<reference evidence="2" key="1">
    <citation type="submission" date="2014-02" db="EMBL/GenBank/DDBJ databases">
        <title>The genome and transcriptome of the zoonotic hookworm Ancylostoma ceylanicum reveal infection-specific gene families.</title>
        <authorList>
            <person name="Schwarz E.M."/>
            <person name="Hu Y."/>
            <person name="Antoshechkin I."/>
            <person name="Miller M.M."/>
            <person name="Sternberg P.W."/>
            <person name="Aroian R.V."/>
        </authorList>
    </citation>
    <scope>NUCLEOTIDE SEQUENCE</scope>
    <source>
        <strain evidence="2">HY135</strain>
    </source>
</reference>
<dbReference type="STRING" id="53326.A0A016U0W2"/>
<organism evidence="2 3">
    <name type="scientific">Ancylostoma ceylanicum</name>
    <dbReference type="NCBI Taxonomy" id="53326"/>
    <lineage>
        <taxon>Eukaryota</taxon>
        <taxon>Metazoa</taxon>
        <taxon>Ecdysozoa</taxon>
        <taxon>Nematoda</taxon>
        <taxon>Chromadorea</taxon>
        <taxon>Rhabditida</taxon>
        <taxon>Rhabditina</taxon>
        <taxon>Rhabditomorpha</taxon>
        <taxon>Strongyloidea</taxon>
        <taxon>Ancylostomatidae</taxon>
        <taxon>Ancylostomatinae</taxon>
        <taxon>Ancylostoma</taxon>
    </lineage>
</organism>
<dbReference type="EMBL" id="JARK01001400">
    <property type="protein sequence ID" value="EYC08740.1"/>
    <property type="molecule type" value="Genomic_DNA"/>
</dbReference>
<proteinExistence type="predicted"/>
<keyword evidence="3" id="KW-1185">Reference proteome</keyword>
<comment type="caution">
    <text evidence="2">The sequence shown here is derived from an EMBL/GenBank/DDBJ whole genome shotgun (WGS) entry which is preliminary data.</text>
</comment>
<name>A0A016U0W2_9BILA</name>
<dbReference type="AlphaFoldDB" id="A0A016U0W2"/>
<dbReference type="OrthoDB" id="341898at2759"/>
<evidence type="ECO:0008006" key="4">
    <source>
        <dbReference type="Google" id="ProtNLM"/>
    </source>
</evidence>
<feature type="region of interest" description="Disordered" evidence="1">
    <location>
        <begin position="1"/>
        <end position="20"/>
    </location>
</feature>
<reference evidence="3" key="2">
    <citation type="journal article" date="2015" name="Nat. Genet.">
        <title>The genome and transcriptome of the zoonotic hookworm Ancylostoma ceylanicum identify infection-specific gene families.</title>
        <authorList>
            <person name="Schwarz E.M."/>
            <person name="Hu Y."/>
            <person name="Antoshechkin I."/>
            <person name="Miller M.M."/>
            <person name="Sternberg P.W."/>
            <person name="Aroian R.V."/>
        </authorList>
    </citation>
    <scope>NUCLEOTIDE SEQUENCE</scope>
    <source>
        <strain evidence="3">HY135</strain>
    </source>
</reference>
<protein>
    <recommendedName>
        <fullName evidence="4">PPP4R2 protein</fullName>
    </recommendedName>
</protein>
<accession>A0A016U0W2</accession>